<feature type="domain" description="RING-type" evidence="11">
    <location>
        <begin position="20"/>
        <end position="59"/>
    </location>
</feature>
<dbReference type="SUPFAM" id="SSF57850">
    <property type="entry name" value="RING/U-box"/>
    <property type="match status" value="1"/>
</dbReference>
<feature type="compositionally biased region" description="Polar residues" evidence="10">
    <location>
        <begin position="329"/>
        <end position="338"/>
    </location>
</feature>
<dbReference type="InterPro" id="IPR017907">
    <property type="entry name" value="Znf_RING_CS"/>
</dbReference>
<evidence type="ECO:0000256" key="2">
    <source>
        <dbReference type="ARBA" id="ARBA00012483"/>
    </source>
</evidence>
<dbReference type="PANTHER" id="PTHR46077:SF1">
    <property type="entry name" value="TOP1 BINDING ARGININE_SERINE RICH PROTEIN, E3 UBIQUITIN LIGASE"/>
    <property type="match status" value="1"/>
</dbReference>
<accession>A0A8R2JVE1</accession>
<evidence type="ECO:0000259" key="11">
    <source>
        <dbReference type="PROSITE" id="PS50089"/>
    </source>
</evidence>
<dbReference type="PROSITE" id="PS50089">
    <property type="entry name" value="ZF_RING_2"/>
    <property type="match status" value="1"/>
</dbReference>
<reference evidence="12" key="2">
    <citation type="submission" date="2022-06" db="UniProtKB">
        <authorList>
            <consortium name="EnsemblMetazoa"/>
        </authorList>
    </citation>
    <scope>IDENTIFICATION</scope>
</reference>
<dbReference type="InterPro" id="IPR001841">
    <property type="entry name" value="Znf_RING"/>
</dbReference>
<dbReference type="KEGG" id="api:100571312"/>
<dbReference type="Proteomes" id="UP000007819">
    <property type="component" value="Unassembled WGS sequence"/>
</dbReference>
<name>A0A8R2JVE1_ACYPI</name>
<feature type="region of interest" description="Disordered" evidence="10">
    <location>
        <begin position="329"/>
        <end position="378"/>
    </location>
</feature>
<dbReference type="GO" id="GO:0006513">
    <property type="term" value="P:protein monoubiquitination"/>
    <property type="evidence" value="ECO:0007669"/>
    <property type="project" value="TreeGrafter"/>
</dbReference>
<evidence type="ECO:0000313" key="13">
    <source>
        <dbReference type="Proteomes" id="UP000007819"/>
    </source>
</evidence>
<dbReference type="PROSITE" id="PS00518">
    <property type="entry name" value="ZF_RING_1"/>
    <property type="match status" value="1"/>
</dbReference>
<evidence type="ECO:0000256" key="6">
    <source>
        <dbReference type="ARBA" id="ARBA00022833"/>
    </source>
</evidence>
<keyword evidence="13" id="KW-1185">Reference proteome</keyword>
<evidence type="ECO:0000256" key="1">
    <source>
        <dbReference type="ARBA" id="ARBA00000900"/>
    </source>
</evidence>
<dbReference type="GO" id="GO:0000209">
    <property type="term" value="P:protein polyubiquitination"/>
    <property type="evidence" value="ECO:0007669"/>
    <property type="project" value="TreeGrafter"/>
</dbReference>
<dbReference type="GeneID" id="100571312"/>
<dbReference type="GO" id="GO:0061630">
    <property type="term" value="F:ubiquitin protein ligase activity"/>
    <property type="evidence" value="ECO:0007669"/>
    <property type="project" value="UniProtKB-EC"/>
</dbReference>
<protein>
    <recommendedName>
        <fullName evidence="2">RING-type E3 ubiquitin transferase</fullName>
        <ecNumber evidence="2">2.3.2.27</ecNumber>
    </recommendedName>
</protein>
<keyword evidence="4" id="KW-0479">Metal-binding</keyword>
<dbReference type="EC" id="2.3.2.27" evidence="2"/>
<keyword evidence="7" id="KW-0805">Transcription regulation</keyword>
<dbReference type="RefSeq" id="XP_029348412.1">
    <property type="nucleotide sequence ID" value="XM_029492552.1"/>
</dbReference>
<keyword evidence="5 9" id="KW-0863">Zinc-finger</keyword>
<dbReference type="GO" id="GO:0008270">
    <property type="term" value="F:zinc ion binding"/>
    <property type="evidence" value="ECO:0007669"/>
    <property type="project" value="UniProtKB-KW"/>
</dbReference>
<evidence type="ECO:0000256" key="7">
    <source>
        <dbReference type="ARBA" id="ARBA00023015"/>
    </source>
</evidence>
<dbReference type="InterPro" id="IPR013083">
    <property type="entry name" value="Znf_RING/FYVE/PHD"/>
</dbReference>
<dbReference type="PANTHER" id="PTHR46077">
    <property type="entry name" value="E3 UBIQUITIN-PROTEIN LIGASE TOPORS"/>
    <property type="match status" value="1"/>
</dbReference>
<evidence type="ECO:0000256" key="4">
    <source>
        <dbReference type="ARBA" id="ARBA00022723"/>
    </source>
</evidence>
<dbReference type="InterPro" id="IPR058746">
    <property type="entry name" value="Znf_RING-type_Topors"/>
</dbReference>
<evidence type="ECO:0000256" key="5">
    <source>
        <dbReference type="ARBA" id="ARBA00022771"/>
    </source>
</evidence>
<dbReference type="SMART" id="SM00184">
    <property type="entry name" value="RING"/>
    <property type="match status" value="1"/>
</dbReference>
<evidence type="ECO:0000256" key="8">
    <source>
        <dbReference type="ARBA" id="ARBA00023163"/>
    </source>
</evidence>
<dbReference type="Gene3D" id="3.30.40.10">
    <property type="entry name" value="Zinc/RING finger domain, C3HC4 (zinc finger)"/>
    <property type="match status" value="1"/>
</dbReference>
<dbReference type="Pfam" id="PF13639">
    <property type="entry name" value="zf-RING_2"/>
    <property type="match status" value="1"/>
</dbReference>
<dbReference type="EnsemblMetazoa" id="XM_029492552.1">
    <property type="protein sequence ID" value="XP_029348412.1"/>
    <property type="gene ID" value="LOC100571312"/>
</dbReference>
<dbReference type="AlphaFoldDB" id="A0A8R2JVE1"/>
<keyword evidence="6" id="KW-0862">Zinc</keyword>
<dbReference type="CDD" id="cd16574">
    <property type="entry name" value="RING-HC_Topors"/>
    <property type="match status" value="1"/>
</dbReference>
<proteinExistence type="predicted"/>
<sequence>MDILNNGPTARRPLTPDSRCSICFDDVTNKCYTNACLHLFCFECLLRWSYSEPTCPLCKKTFNYIYHSFGDLGVHETYAVLITDRLPCPTPRSPRSPSPNNVRPISEMPNGNRIFNGTNSVENINRENEIMMSTLWSIYDLDEVDNNYDQLYHHSSQNYPRLTSQRQIIGQAIRMQVYIENLWAEPLPDTTGRFRHCSPAFYRDNPTQMYRLHKFILRDVVAIRQCLRLNDERQSLPNPENTDINVTTMIMRLLIAFGIRELHLFNSLRRYLDVHAAPFYQEPLPPINVVGVTVALETDNVEVRVNTEDSDVESLSHYISSIDLLNSASMDQPSTSSGIRGPLDRPINRGRRTSSSESEYGGLPRISFQPRIRRGSPN</sequence>
<comment type="catalytic activity">
    <reaction evidence="1">
        <text>S-ubiquitinyl-[E2 ubiquitin-conjugating enzyme]-L-cysteine + [acceptor protein]-L-lysine = [E2 ubiquitin-conjugating enzyme]-L-cysteine + N(6)-ubiquitinyl-[acceptor protein]-L-lysine.</text>
        <dbReference type="EC" id="2.3.2.27"/>
    </reaction>
</comment>
<feature type="region of interest" description="Disordered" evidence="10">
    <location>
        <begin position="89"/>
        <end position="109"/>
    </location>
</feature>
<dbReference type="OrthoDB" id="365379at2759"/>
<evidence type="ECO:0000256" key="10">
    <source>
        <dbReference type="SAM" id="MobiDB-lite"/>
    </source>
</evidence>
<keyword evidence="3" id="KW-0808">Transferase</keyword>
<keyword evidence="8" id="KW-0804">Transcription</keyword>
<evidence type="ECO:0000256" key="3">
    <source>
        <dbReference type="ARBA" id="ARBA00022679"/>
    </source>
</evidence>
<evidence type="ECO:0000256" key="9">
    <source>
        <dbReference type="PROSITE-ProRule" id="PRU00175"/>
    </source>
</evidence>
<organism evidence="12 13">
    <name type="scientific">Acyrthosiphon pisum</name>
    <name type="common">Pea aphid</name>
    <dbReference type="NCBI Taxonomy" id="7029"/>
    <lineage>
        <taxon>Eukaryota</taxon>
        <taxon>Metazoa</taxon>
        <taxon>Ecdysozoa</taxon>
        <taxon>Arthropoda</taxon>
        <taxon>Hexapoda</taxon>
        <taxon>Insecta</taxon>
        <taxon>Pterygota</taxon>
        <taxon>Neoptera</taxon>
        <taxon>Paraneoptera</taxon>
        <taxon>Hemiptera</taxon>
        <taxon>Sternorrhyncha</taxon>
        <taxon>Aphidomorpha</taxon>
        <taxon>Aphidoidea</taxon>
        <taxon>Aphididae</taxon>
        <taxon>Macrosiphini</taxon>
        <taxon>Acyrthosiphon</taxon>
    </lineage>
</organism>
<reference evidence="13" key="1">
    <citation type="submission" date="2010-06" db="EMBL/GenBank/DDBJ databases">
        <authorList>
            <person name="Jiang H."/>
            <person name="Abraham K."/>
            <person name="Ali S."/>
            <person name="Alsbrooks S.L."/>
            <person name="Anim B.N."/>
            <person name="Anosike U.S."/>
            <person name="Attaway T."/>
            <person name="Bandaranaike D.P."/>
            <person name="Battles P.K."/>
            <person name="Bell S.N."/>
            <person name="Bell A.V."/>
            <person name="Beltran B."/>
            <person name="Bickham C."/>
            <person name="Bustamante Y."/>
            <person name="Caleb T."/>
            <person name="Canada A."/>
            <person name="Cardenas V."/>
            <person name="Carter K."/>
            <person name="Chacko J."/>
            <person name="Chandrabose M.N."/>
            <person name="Chavez D."/>
            <person name="Chavez A."/>
            <person name="Chen L."/>
            <person name="Chu H.-S."/>
            <person name="Claassen K.J."/>
            <person name="Cockrell R."/>
            <person name="Collins M."/>
            <person name="Cooper J.A."/>
            <person name="Cree A."/>
            <person name="Curry S.M."/>
            <person name="Da Y."/>
            <person name="Dao M.D."/>
            <person name="Das B."/>
            <person name="Davila M.-L."/>
            <person name="Davy-Carroll L."/>
            <person name="Denson S."/>
            <person name="Dinh H."/>
            <person name="Ebong V.E."/>
            <person name="Edwards J.R."/>
            <person name="Egan A."/>
            <person name="El-Daye J."/>
            <person name="Escobedo L."/>
            <person name="Fernandez S."/>
            <person name="Fernando P.R."/>
            <person name="Flagg N."/>
            <person name="Forbes L.D."/>
            <person name="Fowler R.G."/>
            <person name="Fu Q."/>
            <person name="Gabisi R.A."/>
            <person name="Ganer J."/>
            <person name="Garbino Pronczuk A."/>
            <person name="Garcia R.M."/>
            <person name="Garner T."/>
            <person name="Garrett T.E."/>
            <person name="Gonzalez D.A."/>
            <person name="Hamid H."/>
            <person name="Hawkins E.S."/>
            <person name="Hirani K."/>
            <person name="Hogues M.E."/>
            <person name="Hollins B."/>
            <person name="Hsiao C.-H."/>
            <person name="Jabil R."/>
            <person name="James M.L."/>
            <person name="Jhangiani S.N."/>
            <person name="Johnson B."/>
            <person name="Johnson Q."/>
            <person name="Joshi V."/>
            <person name="Kalu J.B."/>
            <person name="Kam C."/>
            <person name="Kashfia A."/>
            <person name="Keebler J."/>
            <person name="Kisamo H."/>
            <person name="Kovar C.L."/>
            <person name="Lago L.A."/>
            <person name="Lai C.-Y."/>
            <person name="Laidlaw J."/>
            <person name="Lara F."/>
            <person name="Le T.-K."/>
            <person name="Lee S.L."/>
            <person name="Legall F.H."/>
            <person name="Lemon S.J."/>
            <person name="Lewis L.R."/>
            <person name="Li B."/>
            <person name="Liu Y."/>
            <person name="Liu Y.-S."/>
            <person name="Lopez J."/>
            <person name="Lozado R.J."/>
            <person name="Lu J."/>
            <person name="Madu R.C."/>
            <person name="Maheshwari M."/>
            <person name="Maheshwari R."/>
            <person name="Malloy K."/>
            <person name="Martinez E."/>
            <person name="Mathew T."/>
            <person name="Mercado I.C."/>
            <person name="Mercado C."/>
            <person name="Meyer B."/>
            <person name="Montgomery K."/>
            <person name="Morgan M.B."/>
            <person name="Munidasa M."/>
            <person name="Nazareth L.V."/>
            <person name="Nelson J."/>
            <person name="Ng B.M."/>
            <person name="Nguyen N.B."/>
            <person name="Nguyen P.Q."/>
            <person name="Nguyen T."/>
            <person name="Obregon M."/>
            <person name="Okwuonu G.O."/>
            <person name="Onwere C.G."/>
            <person name="Orozco G."/>
            <person name="Parra A."/>
            <person name="Patel S."/>
            <person name="Patil S."/>
            <person name="Perez A."/>
            <person name="Perez Y."/>
            <person name="Pham C."/>
            <person name="Primus E.L."/>
            <person name="Pu L.-L."/>
            <person name="Puazo M."/>
            <person name="Qin X."/>
            <person name="Quiroz J.B."/>
            <person name="Reese J."/>
            <person name="Richards S."/>
            <person name="Rives C.M."/>
            <person name="Robberts R."/>
            <person name="Ruiz S.J."/>
            <person name="Ruiz M.J."/>
            <person name="Santibanez J."/>
            <person name="Schneider B.W."/>
            <person name="Sisson I."/>
            <person name="Smith M."/>
            <person name="Sodergren E."/>
            <person name="Song X.-Z."/>
            <person name="Song B.B."/>
            <person name="Summersgill H."/>
            <person name="Thelus R."/>
            <person name="Thornton R.D."/>
            <person name="Trejos Z.Y."/>
            <person name="Usmani K."/>
            <person name="Vattathil S."/>
            <person name="Villasana D."/>
            <person name="Walker D.L."/>
            <person name="Wang S."/>
            <person name="Wang K."/>
            <person name="White C.S."/>
            <person name="Williams A.C."/>
            <person name="Williamson J."/>
            <person name="Wilson K."/>
            <person name="Woghiren I.O."/>
            <person name="Woodworth J.R."/>
            <person name="Worley K.C."/>
            <person name="Wright R.A."/>
            <person name="Wu W."/>
            <person name="Young L."/>
            <person name="Zhang L."/>
            <person name="Zhang J."/>
            <person name="Zhu Y."/>
            <person name="Muzny D.M."/>
            <person name="Weinstock G."/>
            <person name="Gibbs R.A."/>
        </authorList>
    </citation>
    <scope>NUCLEOTIDE SEQUENCE [LARGE SCALE GENOMIC DNA]</scope>
    <source>
        <strain evidence="13">LSR1</strain>
    </source>
</reference>
<evidence type="ECO:0000313" key="12">
    <source>
        <dbReference type="EnsemblMetazoa" id="XP_029348412.1"/>
    </source>
</evidence>